<protein>
    <recommendedName>
        <fullName evidence="1">Reverse transcriptase domain-containing protein</fullName>
    </recommendedName>
</protein>
<evidence type="ECO:0000313" key="3">
    <source>
        <dbReference type="Proteomes" id="UP001280121"/>
    </source>
</evidence>
<dbReference type="Proteomes" id="UP001280121">
    <property type="component" value="Unassembled WGS sequence"/>
</dbReference>
<comment type="caution">
    <text evidence="2">The sequence shown here is derived from an EMBL/GenBank/DDBJ whole genome shotgun (WGS) entry which is preliminary data.</text>
</comment>
<name>A0AAD9TFF2_9ROSI</name>
<dbReference type="SUPFAM" id="SSF56672">
    <property type="entry name" value="DNA/RNA polymerases"/>
    <property type="match status" value="1"/>
</dbReference>
<dbReference type="InterPro" id="IPR000477">
    <property type="entry name" value="RT_dom"/>
</dbReference>
<sequence>MNKVIGPTQMAFVENRQIVDSFVIAEEVIHSWKNNKKAWITLSFDSVDNTFLMNVVSKMGFGSRWQNWIRWCIMSPTPSVLVNGIPTDQFNIEMGLRQGAPLSPFLLNLVVEVLNVILVKARKLQLIRGVEF</sequence>
<proteinExistence type="predicted"/>
<accession>A0AAD9TFF2</accession>
<dbReference type="AlphaFoldDB" id="A0AAD9TFF2"/>
<dbReference type="InterPro" id="IPR043502">
    <property type="entry name" value="DNA/RNA_pol_sf"/>
</dbReference>
<dbReference type="EMBL" id="JANJYI010000009">
    <property type="protein sequence ID" value="KAK2634594.1"/>
    <property type="molecule type" value="Genomic_DNA"/>
</dbReference>
<evidence type="ECO:0000259" key="1">
    <source>
        <dbReference type="Pfam" id="PF00078"/>
    </source>
</evidence>
<evidence type="ECO:0000313" key="2">
    <source>
        <dbReference type="EMBL" id="KAK2634594.1"/>
    </source>
</evidence>
<dbReference type="Pfam" id="PF00078">
    <property type="entry name" value="RVT_1"/>
    <property type="match status" value="1"/>
</dbReference>
<dbReference type="InterPro" id="IPR052343">
    <property type="entry name" value="Retrotransposon-Effector_Assoc"/>
</dbReference>
<dbReference type="PANTHER" id="PTHR46890">
    <property type="entry name" value="NON-LTR RETROLELEMENT REVERSE TRANSCRIPTASE-LIKE PROTEIN-RELATED"/>
    <property type="match status" value="1"/>
</dbReference>
<feature type="domain" description="Reverse transcriptase" evidence="1">
    <location>
        <begin position="4"/>
        <end position="114"/>
    </location>
</feature>
<keyword evidence="3" id="KW-1185">Reference proteome</keyword>
<gene>
    <name evidence="2" type="ORF">Ddye_029386</name>
</gene>
<dbReference type="PANTHER" id="PTHR46890:SF48">
    <property type="entry name" value="RNA-DIRECTED DNA POLYMERASE"/>
    <property type="match status" value="1"/>
</dbReference>
<feature type="non-terminal residue" evidence="2">
    <location>
        <position position="132"/>
    </location>
</feature>
<reference evidence="2" key="1">
    <citation type="journal article" date="2023" name="Plant J.">
        <title>Genome sequences and population genomics provide insights into the demographic history, inbreeding, and mutation load of two 'living fossil' tree species of Dipteronia.</title>
        <authorList>
            <person name="Feng Y."/>
            <person name="Comes H.P."/>
            <person name="Chen J."/>
            <person name="Zhu S."/>
            <person name="Lu R."/>
            <person name="Zhang X."/>
            <person name="Li P."/>
            <person name="Qiu J."/>
            <person name="Olsen K.M."/>
            <person name="Qiu Y."/>
        </authorList>
    </citation>
    <scope>NUCLEOTIDE SEQUENCE</scope>
    <source>
        <strain evidence="2">KIB01</strain>
    </source>
</reference>
<organism evidence="2 3">
    <name type="scientific">Dipteronia dyeriana</name>
    <dbReference type="NCBI Taxonomy" id="168575"/>
    <lineage>
        <taxon>Eukaryota</taxon>
        <taxon>Viridiplantae</taxon>
        <taxon>Streptophyta</taxon>
        <taxon>Embryophyta</taxon>
        <taxon>Tracheophyta</taxon>
        <taxon>Spermatophyta</taxon>
        <taxon>Magnoliopsida</taxon>
        <taxon>eudicotyledons</taxon>
        <taxon>Gunneridae</taxon>
        <taxon>Pentapetalae</taxon>
        <taxon>rosids</taxon>
        <taxon>malvids</taxon>
        <taxon>Sapindales</taxon>
        <taxon>Sapindaceae</taxon>
        <taxon>Hippocastanoideae</taxon>
        <taxon>Acereae</taxon>
        <taxon>Dipteronia</taxon>
    </lineage>
</organism>